<dbReference type="PROSITE" id="PS51831">
    <property type="entry name" value="HD"/>
    <property type="match status" value="1"/>
</dbReference>
<dbReference type="STRING" id="48467.SAMN02745166_02994"/>
<dbReference type="GO" id="GO:0006203">
    <property type="term" value="P:dGTP catabolic process"/>
    <property type="evidence" value="ECO:0007669"/>
    <property type="project" value="TreeGrafter"/>
</dbReference>
<evidence type="ECO:0000313" key="3">
    <source>
        <dbReference type="EMBL" id="SKA99644.1"/>
    </source>
</evidence>
<dbReference type="CDD" id="cd00077">
    <property type="entry name" value="HDc"/>
    <property type="match status" value="1"/>
</dbReference>
<dbReference type="Proteomes" id="UP000190774">
    <property type="component" value="Unassembled WGS sequence"/>
</dbReference>
<dbReference type="Pfam" id="PF01966">
    <property type="entry name" value="HD"/>
    <property type="match status" value="1"/>
</dbReference>
<evidence type="ECO:0000256" key="1">
    <source>
        <dbReference type="ARBA" id="ARBA00022801"/>
    </source>
</evidence>
<evidence type="ECO:0000313" key="4">
    <source>
        <dbReference type="Proteomes" id="UP000190774"/>
    </source>
</evidence>
<dbReference type="InterPro" id="IPR006674">
    <property type="entry name" value="HD_domain"/>
</dbReference>
<dbReference type="OrthoDB" id="9803619at2"/>
<dbReference type="PANTHER" id="PTHR11373:SF32">
    <property type="entry name" value="DEOXYGUANOSINETRIPHOSPHATE TRIPHOSPHOHYDROLASE"/>
    <property type="match status" value="1"/>
</dbReference>
<name>A0A1T4YD03_9BACT</name>
<keyword evidence="1" id="KW-0378">Hydrolase</keyword>
<proteinExistence type="predicted"/>
<dbReference type="RefSeq" id="WP_078814176.1">
    <property type="nucleotide sequence ID" value="NZ_FUYE01000009.1"/>
</dbReference>
<dbReference type="AlphaFoldDB" id="A0A1T4YD03"/>
<feature type="domain" description="HD" evidence="2">
    <location>
        <begin position="63"/>
        <end position="228"/>
    </location>
</feature>
<dbReference type="SMART" id="SM00471">
    <property type="entry name" value="HDc"/>
    <property type="match status" value="1"/>
</dbReference>
<accession>A0A1T4YD03</accession>
<protein>
    <submittedName>
        <fullName evidence="3">dGTPase</fullName>
    </submittedName>
</protein>
<dbReference type="EMBL" id="FUYE01000009">
    <property type="protein sequence ID" value="SKA99644.1"/>
    <property type="molecule type" value="Genomic_DNA"/>
</dbReference>
<dbReference type="InterPro" id="IPR003607">
    <property type="entry name" value="HD/PDEase_dom"/>
</dbReference>
<dbReference type="InterPro" id="IPR006261">
    <property type="entry name" value="dGTPase"/>
</dbReference>
<dbReference type="SUPFAM" id="SSF109604">
    <property type="entry name" value="HD-domain/PDEase-like"/>
    <property type="match status" value="1"/>
</dbReference>
<evidence type="ECO:0000259" key="2">
    <source>
        <dbReference type="PROSITE" id="PS51831"/>
    </source>
</evidence>
<organism evidence="3 4">
    <name type="scientific">Prosthecobacter debontii</name>
    <dbReference type="NCBI Taxonomy" id="48467"/>
    <lineage>
        <taxon>Bacteria</taxon>
        <taxon>Pseudomonadati</taxon>
        <taxon>Verrucomicrobiota</taxon>
        <taxon>Verrucomicrobiia</taxon>
        <taxon>Verrucomicrobiales</taxon>
        <taxon>Verrucomicrobiaceae</taxon>
        <taxon>Prosthecobacter</taxon>
    </lineage>
</organism>
<dbReference type="InterPro" id="IPR026875">
    <property type="entry name" value="PHydrolase_assoc_dom"/>
</dbReference>
<keyword evidence="4" id="KW-1185">Reference proteome</keyword>
<dbReference type="Gene3D" id="1.10.3210.10">
    <property type="entry name" value="Hypothetical protein af1432"/>
    <property type="match status" value="1"/>
</dbReference>
<dbReference type="Pfam" id="PF13286">
    <property type="entry name" value="HD_assoc"/>
    <property type="match status" value="1"/>
</dbReference>
<dbReference type="NCBIfam" id="TIGR01353">
    <property type="entry name" value="dGTP_triPase"/>
    <property type="match status" value="1"/>
</dbReference>
<gene>
    <name evidence="3" type="ORF">SAMN02745166_02994</name>
</gene>
<dbReference type="InterPro" id="IPR050135">
    <property type="entry name" value="dGTPase-like"/>
</dbReference>
<sequence>MPANRFYNDFDIETRKPRVLHPSEYRNAFQIDRDRIIHSSAFRRLQNKTQVFLSGEYDFYRTRLTHSIEVAQIGRSICAYLMRESEHLDEESFIDPDLVECACLSHDLGHPPFGHTGERTLHRLMLPYGGFEGNAQTLRILTQTLFNEGREGMNPSRALLDGVLKYKTLQVETPDAKNHYLYNDQEGWLDFTLGQQAFPAELTPGNVRNGFRSIECQIMDWADDTAYSLNDIADGIHAGFITVTKLEKWAERQSLDDASQTHLTKLCAAIREGRVERKMNSAIGHYIKAASLVMDTTFLSPMTKRHQFRLQIDPTVQAESKLNKRIALDLVFKSPQLQQLDYKADFILTRLFEVLQRRYVDHTSDSLHLMPAAQEAEIENAPDKATRARLVCDWVASMTDSFAFRTYRRLFDADFGSITDFV</sequence>
<reference evidence="4" key="1">
    <citation type="submission" date="2017-02" db="EMBL/GenBank/DDBJ databases">
        <authorList>
            <person name="Varghese N."/>
            <person name="Submissions S."/>
        </authorList>
    </citation>
    <scope>NUCLEOTIDE SEQUENCE [LARGE SCALE GENOMIC DNA]</scope>
    <source>
        <strain evidence="4">ATCC 700200</strain>
    </source>
</reference>
<dbReference type="GO" id="GO:0008832">
    <property type="term" value="F:dGTPase activity"/>
    <property type="evidence" value="ECO:0007669"/>
    <property type="project" value="TreeGrafter"/>
</dbReference>
<dbReference type="PANTHER" id="PTHR11373">
    <property type="entry name" value="DEOXYNUCLEOSIDE TRIPHOSPHATE TRIPHOSPHOHYDROLASE"/>
    <property type="match status" value="1"/>
</dbReference>